<dbReference type="Pfam" id="PF03483">
    <property type="entry name" value="B3_4"/>
    <property type="match status" value="1"/>
</dbReference>
<gene>
    <name evidence="3" type="ORF">A5888_000396</name>
    <name evidence="2" type="ORF">A5888_000431</name>
</gene>
<dbReference type="EMBL" id="NGMM01000001">
    <property type="protein sequence ID" value="OTP18617.1"/>
    <property type="molecule type" value="Genomic_DNA"/>
</dbReference>
<evidence type="ECO:0000313" key="4">
    <source>
        <dbReference type="Proteomes" id="UP000195141"/>
    </source>
</evidence>
<accession>A0A242KC31</accession>
<dbReference type="SUPFAM" id="SSF56037">
    <property type="entry name" value="PheT/TilS domain"/>
    <property type="match status" value="1"/>
</dbReference>
<protein>
    <recommendedName>
        <fullName evidence="1">B3/B4 tRNA-binding domain-containing protein</fullName>
    </recommendedName>
</protein>
<dbReference type="EMBL" id="CP147247">
    <property type="protein sequence ID" value="WYJ88677.1"/>
    <property type="molecule type" value="Genomic_DNA"/>
</dbReference>
<evidence type="ECO:0000313" key="3">
    <source>
        <dbReference type="EMBL" id="WYJ88677.1"/>
    </source>
</evidence>
<keyword evidence="4" id="KW-1185">Reference proteome</keyword>
<dbReference type="GO" id="GO:0004826">
    <property type="term" value="F:phenylalanine-tRNA ligase activity"/>
    <property type="evidence" value="ECO:0007669"/>
    <property type="project" value="InterPro"/>
</dbReference>
<dbReference type="PANTHER" id="PTHR39209">
    <property type="match status" value="1"/>
</dbReference>
<sequence>MSIKKLEQLPDSARLAVTEIKLVNSSYDEQLWQTYLNPLIDSLQDHSIEEIRTEPRILATRKAYKNLGLDPSRYRPSSESLLRRVSKGNGLYQINTLVDFNNYLSLLLRFPVGSYDKAKIAEPIVYGVGREGQYYDGIGKKSITINHFPVLIDQMGPFGSPISDSTKAMISLETEHALLIVYCFDETEEGIEKMQTTIKGAIENMLPKAQVIQQLIV</sequence>
<organism evidence="2">
    <name type="scientific">Candidatus Enterococcus clewellii</name>
    <dbReference type="NCBI Taxonomy" id="1834193"/>
    <lineage>
        <taxon>Bacteria</taxon>
        <taxon>Bacillati</taxon>
        <taxon>Bacillota</taxon>
        <taxon>Bacilli</taxon>
        <taxon>Lactobacillales</taxon>
        <taxon>Enterococcaceae</taxon>
        <taxon>Enterococcus</taxon>
    </lineage>
</organism>
<dbReference type="SMART" id="SM00873">
    <property type="entry name" value="B3_4"/>
    <property type="match status" value="1"/>
</dbReference>
<name>A0A242KC31_9ENTE</name>
<evidence type="ECO:0000259" key="1">
    <source>
        <dbReference type="SMART" id="SM00873"/>
    </source>
</evidence>
<reference evidence="3" key="2">
    <citation type="submission" date="2017-05" db="EMBL/GenBank/DDBJ databases">
        <authorList>
            <consortium name="The Broad Institute Genomics Platform"/>
            <consortium name="The Broad Institute Genomic Center for Infectious Diseases"/>
            <person name="Earl A."/>
            <person name="Manson A."/>
            <person name="Schwartman J."/>
            <person name="Gilmore M."/>
            <person name="Abouelleil A."/>
            <person name="Cao P."/>
            <person name="Chapman S."/>
            <person name="Cusick C."/>
            <person name="Shea T."/>
            <person name="Young S."/>
            <person name="Neafsey D."/>
            <person name="Nusbaum C."/>
            <person name="Birren B."/>
        </authorList>
    </citation>
    <scope>NUCLEOTIDE SEQUENCE</scope>
    <source>
        <strain evidence="3">9E7_DIV0242</strain>
    </source>
</reference>
<reference evidence="2" key="1">
    <citation type="submission" date="2017-05" db="EMBL/GenBank/DDBJ databases">
        <title>The Genome Sequence of Enterococcus sp. 9E7_DIV0242.</title>
        <authorList>
            <consortium name="The Broad Institute Genomics Platform"/>
            <consortium name="The Broad Institute Genomic Center for Infectious Diseases"/>
            <person name="Earl A."/>
            <person name="Manson A."/>
            <person name="Schwartman J."/>
            <person name="Gilmore M."/>
            <person name="Abouelleil A."/>
            <person name="Cao P."/>
            <person name="Chapman S."/>
            <person name="Cusick C."/>
            <person name="Shea T."/>
            <person name="Young S."/>
            <person name="Neafsey D."/>
            <person name="Nusbaum C."/>
            <person name="Birren B."/>
        </authorList>
    </citation>
    <scope>NUCLEOTIDE SEQUENCE [LARGE SCALE GENOMIC DNA]</scope>
    <source>
        <strain evidence="2">9E7_DIV0242</strain>
    </source>
</reference>
<dbReference type="Proteomes" id="UP000195141">
    <property type="component" value="Chromosome"/>
</dbReference>
<feature type="domain" description="B3/B4 tRNA-binding" evidence="1">
    <location>
        <begin position="58"/>
        <end position="200"/>
    </location>
</feature>
<reference evidence="3" key="3">
    <citation type="submission" date="2024-03" db="EMBL/GenBank/DDBJ databases">
        <title>The Genome Sequence of Enterococcus sp. DIV0242b.</title>
        <authorList>
            <consortium name="The Broad Institute Genomics Platform"/>
            <consortium name="The Broad Institute Microbial Omics Core"/>
            <consortium name="The Broad Institute Genomic Center for Infectious Diseases"/>
            <person name="Earl A."/>
            <person name="Manson A."/>
            <person name="Gilmore M."/>
            <person name="Schwartman J."/>
            <person name="Shea T."/>
            <person name="Abouelleil A."/>
            <person name="Cao P."/>
            <person name="Chapman S."/>
            <person name="Cusick C."/>
            <person name="Young S."/>
            <person name="Neafsey D."/>
            <person name="Nusbaum C."/>
            <person name="Birren B."/>
        </authorList>
    </citation>
    <scope>NUCLEOTIDE SEQUENCE</scope>
    <source>
        <strain evidence="3">9E7_DIV0242</strain>
    </source>
</reference>
<dbReference type="OrthoDB" id="9789812at2"/>
<evidence type="ECO:0000313" key="2">
    <source>
        <dbReference type="EMBL" id="OTP18617.1"/>
    </source>
</evidence>
<dbReference type="PANTHER" id="PTHR39209:SF2">
    <property type="entry name" value="CYTOPLASMIC PROTEIN"/>
    <property type="match status" value="1"/>
</dbReference>
<dbReference type="Gene3D" id="3.50.40.10">
    <property type="entry name" value="Phenylalanyl-trna Synthetase, Chain B, domain 3"/>
    <property type="match status" value="1"/>
</dbReference>
<dbReference type="InterPro" id="IPR020825">
    <property type="entry name" value="Phe-tRNA_synthase-like_B3/B4"/>
</dbReference>
<dbReference type="AlphaFoldDB" id="A0A242KC31"/>
<dbReference type="RefSeq" id="WP_086347587.1">
    <property type="nucleotide sequence ID" value="NZ_CP147247.1"/>
</dbReference>
<dbReference type="GO" id="GO:0003723">
    <property type="term" value="F:RNA binding"/>
    <property type="evidence" value="ECO:0007669"/>
    <property type="project" value="InterPro"/>
</dbReference>
<dbReference type="InterPro" id="IPR005146">
    <property type="entry name" value="B3/B4_tRNA-bd"/>
</dbReference>
<proteinExistence type="predicted"/>